<dbReference type="RefSeq" id="XP_007777196.1">
    <property type="nucleotide sequence ID" value="XM_007779006.1"/>
</dbReference>
<evidence type="ECO:0000256" key="1">
    <source>
        <dbReference type="SAM" id="MobiDB-lite"/>
    </source>
</evidence>
<dbReference type="AlphaFoldDB" id="R7YJ97"/>
<reference evidence="3" key="1">
    <citation type="submission" date="2012-06" db="EMBL/GenBank/DDBJ databases">
        <title>The genome sequence of Coniosporium apollinis CBS 100218.</title>
        <authorList>
            <consortium name="The Broad Institute Genome Sequencing Platform"/>
            <person name="Cuomo C."/>
            <person name="Gorbushina A."/>
            <person name="Noack S."/>
            <person name="Walker B."/>
            <person name="Young S.K."/>
            <person name="Zeng Q."/>
            <person name="Gargeya S."/>
            <person name="Fitzgerald M."/>
            <person name="Haas B."/>
            <person name="Abouelleil A."/>
            <person name="Alvarado L."/>
            <person name="Arachchi H.M."/>
            <person name="Berlin A.M."/>
            <person name="Chapman S.B."/>
            <person name="Goldberg J."/>
            <person name="Griggs A."/>
            <person name="Gujja S."/>
            <person name="Hansen M."/>
            <person name="Howarth C."/>
            <person name="Imamovic A."/>
            <person name="Larimer J."/>
            <person name="McCowan C."/>
            <person name="Montmayeur A."/>
            <person name="Murphy C."/>
            <person name="Neiman D."/>
            <person name="Pearson M."/>
            <person name="Priest M."/>
            <person name="Roberts A."/>
            <person name="Saif S."/>
            <person name="Shea T."/>
            <person name="Sisk P."/>
            <person name="Sykes S."/>
            <person name="Wortman J."/>
            <person name="Nusbaum C."/>
            <person name="Birren B."/>
        </authorList>
    </citation>
    <scope>NUCLEOTIDE SEQUENCE [LARGE SCALE GENOMIC DNA]</scope>
    <source>
        <strain evidence="3">CBS 100218</strain>
    </source>
</reference>
<evidence type="ECO:0000313" key="3">
    <source>
        <dbReference type="Proteomes" id="UP000016924"/>
    </source>
</evidence>
<organism evidence="2 3">
    <name type="scientific">Coniosporium apollinis (strain CBS 100218)</name>
    <name type="common">Rock-inhabiting black yeast</name>
    <dbReference type="NCBI Taxonomy" id="1168221"/>
    <lineage>
        <taxon>Eukaryota</taxon>
        <taxon>Fungi</taxon>
        <taxon>Dikarya</taxon>
        <taxon>Ascomycota</taxon>
        <taxon>Pezizomycotina</taxon>
        <taxon>Dothideomycetes</taxon>
        <taxon>Dothideomycetes incertae sedis</taxon>
        <taxon>Coniosporium</taxon>
    </lineage>
</organism>
<dbReference type="Proteomes" id="UP000016924">
    <property type="component" value="Unassembled WGS sequence"/>
</dbReference>
<dbReference type="HOGENOM" id="CLU_882817_0_0_1"/>
<dbReference type="PANTHER" id="PTHR38119:SF1">
    <property type="entry name" value="BTB DOMAIN-CONTAINING PROTEIN"/>
    <property type="match status" value="1"/>
</dbReference>
<dbReference type="GeneID" id="19898408"/>
<dbReference type="EMBL" id="JH767557">
    <property type="protein sequence ID" value="EON61879.1"/>
    <property type="molecule type" value="Genomic_DNA"/>
</dbReference>
<gene>
    <name evidence="2" type="ORF">W97_01097</name>
</gene>
<accession>R7YJ97</accession>
<dbReference type="eggNOG" id="ENOG502TFS4">
    <property type="taxonomic scope" value="Eukaryota"/>
</dbReference>
<dbReference type="OrthoDB" id="10256606at2759"/>
<protein>
    <submittedName>
        <fullName evidence="2">Uncharacterized protein</fullName>
    </submittedName>
</protein>
<dbReference type="PANTHER" id="PTHR38119">
    <property type="entry name" value="BTB DOMAIN-CONTAINING PROTEIN-RELATED"/>
    <property type="match status" value="1"/>
</dbReference>
<feature type="region of interest" description="Disordered" evidence="1">
    <location>
        <begin position="1"/>
        <end position="34"/>
    </location>
</feature>
<keyword evidence="3" id="KW-1185">Reference proteome</keyword>
<dbReference type="OMA" id="YHYIASE"/>
<proteinExistence type="predicted"/>
<name>R7YJ97_CONA1</name>
<evidence type="ECO:0000313" key="2">
    <source>
        <dbReference type="EMBL" id="EON61879.1"/>
    </source>
</evidence>
<sequence length="315" mass="35368">MVYQNGESSKNDQTKTKPNNATGPRSGPRLVNPTKSIWTADSTTKAVANAHKQLLGAFYHIPPTFVNERWSFQSQISKLLTLAEIADMYGCSHLVNLPIENYIHQYQFLVSSLCSTKPVDMLGLSLKLKSDWIFKEATIVIVGHDAPTFEQAQKKIDTMGTGMSEFIERKRAEFVEKLHDVDHDLLRLESYSSRQGPAKKMHFIATAFFGMVLKDRLDNDLGSALGAGYAKLYHEMTHGRWYTAHELHSFLATFDLKSFAEGNGESFLDEITSKAAEALGDVLGNSPVWSFKEEAPQLRCIEVSEDELPWKKSTD</sequence>